<protein>
    <recommendedName>
        <fullName evidence="1">Reverse transcriptase zinc-binding domain-containing protein</fullName>
    </recommendedName>
</protein>
<dbReference type="PANTHER" id="PTHR33116">
    <property type="entry name" value="REVERSE TRANSCRIPTASE ZINC-BINDING DOMAIN-CONTAINING PROTEIN-RELATED-RELATED"/>
    <property type="match status" value="1"/>
</dbReference>
<dbReference type="PANTHER" id="PTHR33116:SF84">
    <property type="entry name" value="RNA-DIRECTED DNA POLYMERASE"/>
    <property type="match status" value="1"/>
</dbReference>
<dbReference type="InterPro" id="IPR026960">
    <property type="entry name" value="RVT-Znf"/>
</dbReference>
<dbReference type="GeneID" id="110783530"/>
<dbReference type="RefSeq" id="XP_021843570.2">
    <property type="nucleotide sequence ID" value="XM_021987878.2"/>
</dbReference>
<dbReference type="KEGG" id="soe:110783530"/>
<reference evidence="2" key="1">
    <citation type="journal article" date="2021" name="Nat. Commun.">
        <title>Genomic analyses provide insights into spinach domestication and the genetic basis of agronomic traits.</title>
        <authorList>
            <person name="Cai X."/>
            <person name="Sun X."/>
            <person name="Xu C."/>
            <person name="Sun H."/>
            <person name="Wang X."/>
            <person name="Ge C."/>
            <person name="Zhang Z."/>
            <person name="Wang Q."/>
            <person name="Fei Z."/>
            <person name="Jiao C."/>
            <person name="Wang Q."/>
        </authorList>
    </citation>
    <scope>NUCLEOTIDE SEQUENCE [LARGE SCALE GENOMIC DNA]</scope>
    <source>
        <strain evidence="2">cv. Varoflay</strain>
    </source>
</reference>
<dbReference type="Pfam" id="PF13966">
    <property type="entry name" value="zf-RVT"/>
    <property type="match status" value="1"/>
</dbReference>
<accession>A0A9R0JR64</accession>
<dbReference type="Proteomes" id="UP000813463">
    <property type="component" value="Chromosome 3"/>
</dbReference>
<gene>
    <name evidence="3" type="primary">LOC110783530</name>
</gene>
<feature type="domain" description="Reverse transcriptase zinc-binding" evidence="1">
    <location>
        <begin position="185"/>
        <end position="251"/>
    </location>
</feature>
<evidence type="ECO:0000313" key="2">
    <source>
        <dbReference type="Proteomes" id="UP000813463"/>
    </source>
</evidence>
<dbReference type="AlphaFoldDB" id="A0A9R0JR64"/>
<sequence length="299" mass="34258">MDLTHMMFADDLLLFARGDSDSVTFIFSAFSKLSAASGLQAYLHKSEVYIAGVPTDVVDQIVESLGIIKGSFPVKYLGVPLTTRKLSYTECKPLIEKTVARIKSWSARLLSYAGRLQLIKSVLFGIQLYWCQTFVLQKKVMKEVHRICRSFLWTGSEVGSRKGPVSWEQWCLPKSNGRWNLKDLTIWNKAAVMKHCWALSMKQDRLWNRLATKDRLISWNLPIQRSCGLCQVHDETLCHLFFECSYANEIWTAVLQELGIVRGCLSWQEELRWVAKKSRSTRLSNIKCSVAFIETVYAV</sequence>
<evidence type="ECO:0000259" key="1">
    <source>
        <dbReference type="Pfam" id="PF13966"/>
    </source>
</evidence>
<evidence type="ECO:0000313" key="3">
    <source>
        <dbReference type="RefSeq" id="XP_021843570.2"/>
    </source>
</evidence>
<organism evidence="2 3">
    <name type="scientific">Spinacia oleracea</name>
    <name type="common">Spinach</name>
    <dbReference type="NCBI Taxonomy" id="3562"/>
    <lineage>
        <taxon>Eukaryota</taxon>
        <taxon>Viridiplantae</taxon>
        <taxon>Streptophyta</taxon>
        <taxon>Embryophyta</taxon>
        <taxon>Tracheophyta</taxon>
        <taxon>Spermatophyta</taxon>
        <taxon>Magnoliopsida</taxon>
        <taxon>eudicotyledons</taxon>
        <taxon>Gunneridae</taxon>
        <taxon>Pentapetalae</taxon>
        <taxon>Caryophyllales</taxon>
        <taxon>Chenopodiaceae</taxon>
        <taxon>Chenopodioideae</taxon>
        <taxon>Anserineae</taxon>
        <taxon>Spinacia</taxon>
    </lineage>
</organism>
<name>A0A9R0JR64_SPIOL</name>
<keyword evidence="2" id="KW-1185">Reference proteome</keyword>
<proteinExistence type="predicted"/>
<reference evidence="3" key="2">
    <citation type="submission" date="2025-08" db="UniProtKB">
        <authorList>
            <consortium name="RefSeq"/>
        </authorList>
    </citation>
    <scope>IDENTIFICATION</scope>
    <source>
        <tissue evidence="3">Leaf</tissue>
    </source>
</reference>